<comment type="caution">
    <text evidence="2">The sequence shown here is derived from an EMBL/GenBank/DDBJ whole genome shotgun (WGS) entry which is preliminary data.</text>
</comment>
<dbReference type="EMBL" id="MU070348">
    <property type="protein sequence ID" value="KAF5828175.1"/>
    <property type="molecule type" value="Genomic_DNA"/>
</dbReference>
<name>A0ABQ7G0P0_DUNSA</name>
<feature type="region of interest" description="Disordered" evidence="1">
    <location>
        <begin position="1"/>
        <end position="30"/>
    </location>
</feature>
<evidence type="ECO:0000313" key="2">
    <source>
        <dbReference type="EMBL" id="KAF5828175.1"/>
    </source>
</evidence>
<accession>A0ABQ7G0P0</accession>
<gene>
    <name evidence="2" type="ORF">DUNSADRAFT_18092</name>
</gene>
<sequence>MNCSDNTSMGTSDFEDADMLGSYDDVSTDEAGFTPSVDPLIHAFETLEKPARGAPAWGKLFPGQPISHLAVSGAISHLRPGLASFPVASV</sequence>
<evidence type="ECO:0000313" key="3">
    <source>
        <dbReference type="Proteomes" id="UP000815325"/>
    </source>
</evidence>
<evidence type="ECO:0000256" key="1">
    <source>
        <dbReference type="SAM" id="MobiDB-lite"/>
    </source>
</evidence>
<reference evidence="2" key="1">
    <citation type="submission" date="2017-08" db="EMBL/GenBank/DDBJ databases">
        <authorList>
            <person name="Polle J.E."/>
            <person name="Barry K."/>
            <person name="Cushman J."/>
            <person name="Schmutz J."/>
            <person name="Tran D."/>
            <person name="Hathwaick L.T."/>
            <person name="Yim W.C."/>
            <person name="Jenkins J."/>
            <person name="Mckie-Krisberg Z.M."/>
            <person name="Prochnik S."/>
            <person name="Lindquist E."/>
            <person name="Dockter R.B."/>
            <person name="Adam C."/>
            <person name="Molina H."/>
            <person name="Bunkerborg J."/>
            <person name="Jin E."/>
            <person name="Buchheim M."/>
            <person name="Magnuson J."/>
        </authorList>
    </citation>
    <scope>NUCLEOTIDE SEQUENCE</scope>
    <source>
        <strain evidence="2">CCAP 19/18</strain>
    </source>
</reference>
<dbReference type="Proteomes" id="UP000815325">
    <property type="component" value="Unassembled WGS sequence"/>
</dbReference>
<keyword evidence="3" id="KW-1185">Reference proteome</keyword>
<protein>
    <recommendedName>
        <fullName evidence="4">Encoded protein</fullName>
    </recommendedName>
</protein>
<organism evidence="2 3">
    <name type="scientific">Dunaliella salina</name>
    <name type="common">Green alga</name>
    <name type="synonym">Protococcus salinus</name>
    <dbReference type="NCBI Taxonomy" id="3046"/>
    <lineage>
        <taxon>Eukaryota</taxon>
        <taxon>Viridiplantae</taxon>
        <taxon>Chlorophyta</taxon>
        <taxon>core chlorophytes</taxon>
        <taxon>Chlorophyceae</taxon>
        <taxon>CS clade</taxon>
        <taxon>Chlamydomonadales</taxon>
        <taxon>Dunaliellaceae</taxon>
        <taxon>Dunaliella</taxon>
    </lineage>
</organism>
<proteinExistence type="predicted"/>
<evidence type="ECO:0008006" key="4">
    <source>
        <dbReference type="Google" id="ProtNLM"/>
    </source>
</evidence>
<feature type="compositionally biased region" description="Polar residues" evidence="1">
    <location>
        <begin position="1"/>
        <end position="11"/>
    </location>
</feature>